<dbReference type="AlphaFoldDB" id="A0A812JJC7"/>
<dbReference type="Proteomes" id="UP000604046">
    <property type="component" value="Unassembled WGS sequence"/>
</dbReference>
<comment type="caution">
    <text evidence="2">The sequence shown here is derived from an EMBL/GenBank/DDBJ whole genome shotgun (WGS) entry which is preliminary data.</text>
</comment>
<feature type="compositionally biased region" description="Basic and acidic residues" evidence="1">
    <location>
        <begin position="227"/>
        <end position="236"/>
    </location>
</feature>
<dbReference type="EMBL" id="CAJNDS010000452">
    <property type="protein sequence ID" value="CAE7208032.1"/>
    <property type="molecule type" value="Genomic_DNA"/>
</dbReference>
<evidence type="ECO:0000313" key="2">
    <source>
        <dbReference type="EMBL" id="CAE7208032.1"/>
    </source>
</evidence>
<accession>A0A812JJC7</accession>
<evidence type="ECO:0000313" key="3">
    <source>
        <dbReference type="Proteomes" id="UP000604046"/>
    </source>
</evidence>
<keyword evidence="3" id="KW-1185">Reference proteome</keyword>
<organism evidence="2 3">
    <name type="scientific">Symbiodinium natans</name>
    <dbReference type="NCBI Taxonomy" id="878477"/>
    <lineage>
        <taxon>Eukaryota</taxon>
        <taxon>Sar</taxon>
        <taxon>Alveolata</taxon>
        <taxon>Dinophyceae</taxon>
        <taxon>Suessiales</taxon>
        <taxon>Symbiodiniaceae</taxon>
        <taxon>Symbiodinium</taxon>
    </lineage>
</organism>
<gene>
    <name evidence="2" type="primary">Ferredoxin</name>
    <name evidence="2" type="ORF">SNAT2548_LOCUS6759</name>
</gene>
<dbReference type="OrthoDB" id="447400at2759"/>
<sequence>MPYRTIAATPENRRAFVQHFRKQLSQVTRDVSVIALTAQDFHDMVVMLCPDFPLDLIIDAADFVPPADTQSHRFLGQRSPVASVRGDDADPSPDSADLVLFPMIKLQRMVEFRFVYPEVFRSVKDLYKRQGQSAFALDAAVSRITLVRHLRDVLFGTVGTVQIALRGAALPSEGALQKLLQGKRGLLEGFSEELSLSEAMRDMAASFELIPSSIPAQLLLKATVPGAKREPAKEEEGTAAAAAEDAADREAAEVLSAPPAAEAAPSFAQGAARTSLRLAERRRIERTASGSLLRSRAGKV</sequence>
<proteinExistence type="predicted"/>
<protein>
    <submittedName>
        <fullName evidence="2">Ferredoxin protein</fullName>
    </submittedName>
</protein>
<name>A0A812JJC7_9DINO</name>
<reference evidence="2" key="1">
    <citation type="submission" date="2021-02" db="EMBL/GenBank/DDBJ databases">
        <authorList>
            <person name="Dougan E. K."/>
            <person name="Rhodes N."/>
            <person name="Thang M."/>
            <person name="Chan C."/>
        </authorList>
    </citation>
    <scope>NUCLEOTIDE SEQUENCE</scope>
</reference>
<feature type="compositionally biased region" description="Low complexity" evidence="1">
    <location>
        <begin position="253"/>
        <end position="269"/>
    </location>
</feature>
<evidence type="ECO:0000256" key="1">
    <source>
        <dbReference type="SAM" id="MobiDB-lite"/>
    </source>
</evidence>
<feature type="region of interest" description="Disordered" evidence="1">
    <location>
        <begin position="227"/>
        <end position="269"/>
    </location>
</feature>